<dbReference type="AlphaFoldDB" id="A0A834IAQ8"/>
<comment type="subcellular location">
    <subcellularLocation>
        <location evidence="1">Cell outer membrane</location>
    </subcellularLocation>
</comment>
<evidence type="ECO:0000256" key="4">
    <source>
        <dbReference type="ARBA" id="ARBA00023136"/>
    </source>
</evidence>
<dbReference type="Gene3D" id="1.20.1600.10">
    <property type="entry name" value="Outer membrane efflux proteins (OEP)"/>
    <property type="match status" value="2"/>
</dbReference>
<evidence type="ECO:0000256" key="3">
    <source>
        <dbReference type="ARBA" id="ARBA00022692"/>
    </source>
</evidence>
<keyword evidence="7" id="KW-1185">Reference proteome</keyword>
<keyword evidence="5" id="KW-0998">Cell outer membrane</keyword>
<organism evidence="6 7">
    <name type="scientific">Rhynchophorus ferrugineus</name>
    <name type="common">Red palm weevil</name>
    <name type="synonym">Curculio ferrugineus</name>
    <dbReference type="NCBI Taxonomy" id="354439"/>
    <lineage>
        <taxon>Eukaryota</taxon>
        <taxon>Metazoa</taxon>
        <taxon>Ecdysozoa</taxon>
        <taxon>Arthropoda</taxon>
        <taxon>Hexapoda</taxon>
        <taxon>Insecta</taxon>
        <taxon>Pterygota</taxon>
        <taxon>Neoptera</taxon>
        <taxon>Endopterygota</taxon>
        <taxon>Coleoptera</taxon>
        <taxon>Polyphaga</taxon>
        <taxon>Cucujiformia</taxon>
        <taxon>Curculionidae</taxon>
        <taxon>Dryophthorinae</taxon>
        <taxon>Rhynchophorus</taxon>
    </lineage>
</organism>
<dbReference type="GO" id="GO:0015288">
    <property type="term" value="F:porin activity"/>
    <property type="evidence" value="ECO:0007669"/>
    <property type="project" value="TreeGrafter"/>
</dbReference>
<keyword evidence="2" id="KW-1134">Transmembrane beta strand</keyword>
<evidence type="ECO:0000256" key="2">
    <source>
        <dbReference type="ARBA" id="ARBA00022452"/>
    </source>
</evidence>
<feature type="non-terminal residue" evidence="6">
    <location>
        <position position="1"/>
    </location>
</feature>
<protein>
    <submittedName>
        <fullName evidence="6">Uncharacterized protein</fullName>
    </submittedName>
</protein>
<comment type="caution">
    <text evidence="6">The sequence shown here is derived from an EMBL/GenBank/DDBJ whole genome shotgun (WGS) entry which is preliminary data.</text>
</comment>
<evidence type="ECO:0000256" key="1">
    <source>
        <dbReference type="ARBA" id="ARBA00004442"/>
    </source>
</evidence>
<reference evidence="6" key="1">
    <citation type="submission" date="2020-08" db="EMBL/GenBank/DDBJ databases">
        <title>Genome sequencing and assembly of the red palm weevil Rhynchophorus ferrugineus.</title>
        <authorList>
            <person name="Dias G.B."/>
            <person name="Bergman C.M."/>
            <person name="Manee M."/>
        </authorList>
    </citation>
    <scope>NUCLEOTIDE SEQUENCE</scope>
    <source>
        <strain evidence="6">AA-2017</strain>
        <tissue evidence="6">Whole larva</tissue>
    </source>
</reference>
<dbReference type="GO" id="GO:0015562">
    <property type="term" value="F:efflux transmembrane transporter activity"/>
    <property type="evidence" value="ECO:0007669"/>
    <property type="project" value="InterPro"/>
</dbReference>
<dbReference type="PANTHER" id="PTHR30026">
    <property type="entry name" value="OUTER MEMBRANE PROTEIN TOLC"/>
    <property type="match status" value="1"/>
</dbReference>
<keyword evidence="4" id="KW-0472">Membrane</keyword>
<evidence type="ECO:0000313" key="7">
    <source>
        <dbReference type="Proteomes" id="UP000625711"/>
    </source>
</evidence>
<proteinExistence type="predicted"/>
<evidence type="ECO:0000313" key="6">
    <source>
        <dbReference type="EMBL" id="KAF7275946.1"/>
    </source>
</evidence>
<evidence type="ECO:0000256" key="5">
    <source>
        <dbReference type="ARBA" id="ARBA00023237"/>
    </source>
</evidence>
<dbReference type="PANTHER" id="PTHR30026:SF20">
    <property type="entry name" value="OUTER MEMBRANE PROTEIN TOLC"/>
    <property type="match status" value="1"/>
</dbReference>
<name>A0A834IAQ8_RHYFE</name>
<dbReference type="Proteomes" id="UP000625711">
    <property type="component" value="Unassembled WGS sequence"/>
</dbReference>
<accession>A0A834IAQ8</accession>
<dbReference type="EMBL" id="JAACXV010008731">
    <property type="protein sequence ID" value="KAF7275946.1"/>
    <property type="molecule type" value="Genomic_DNA"/>
</dbReference>
<gene>
    <name evidence="6" type="ORF">GWI33_011076</name>
</gene>
<sequence length="107" mass="12499">LSDDFQYQAPIPNDINAWLDMAQRNNLDLNQRRVNYQVAQQQIKVDQASYYPQLEATASSTWSEQSPETQQDYVNAQYDYILNVLQLRADSGQLDEQDLQQLNAWLE</sequence>
<keyword evidence="3" id="KW-0812">Transmembrane</keyword>
<dbReference type="GO" id="GO:1990281">
    <property type="term" value="C:efflux pump complex"/>
    <property type="evidence" value="ECO:0007669"/>
    <property type="project" value="TreeGrafter"/>
</dbReference>
<dbReference type="SUPFAM" id="SSF56954">
    <property type="entry name" value="Outer membrane efflux proteins (OEP)"/>
    <property type="match status" value="1"/>
</dbReference>
<dbReference type="InterPro" id="IPR051906">
    <property type="entry name" value="TolC-like"/>
</dbReference>